<dbReference type="Gene3D" id="3.30.559.30">
    <property type="entry name" value="Nonribosomal peptide synthetase, condensation domain"/>
    <property type="match status" value="2"/>
</dbReference>
<dbReference type="Pfam" id="PF00550">
    <property type="entry name" value="PP-binding"/>
    <property type="match status" value="1"/>
</dbReference>
<sequence length="1254" mass="146637">MNSLDKVLEKEFLKKEISFEKDISSIINRISIFTTEEILLSVIIQSIKKYVDKDNLWINMEGHGREEFDRMIDLSKTVGWFTTIYPVNFKIHNNILDTLLDCRYSIEKIPNKGFDYQLVKDPNLSNDPDISFNYLGKFNPIEDYENDIKKIRYSIVESFPKYDFGLENHRIHQIEFVPIIKDMNLFINIFYNSKMFNSNIIDDISLQIKNNLKYLLKQINEYKDILNYLRIINENKNSIRLKFDEYLDLLQNTNINNVDSILDTTGLQNSMLLESLKNKNSGDYIVQWYCDLDENVDINKFIKTWKDVVNEYDILKSSFKLIGDKFYQIIHKKIELSYTELDWYDEKNIEEKTTEFLKKIRHETIDISNPSLIKIYIVRSNKKDIFIFQYHHALLDGWGTKNLIEKFNKLYNSDNKFHPKDINSQFSRYINFINKIKSERDIDKWVDYLNDINEPTLIAGYKSRRSLYETYKLSLEENIVYKIKQYCVNNKITTNTFMQFVVGMLLKLFTGNNDILFGSTLSGRNIELNYVENIVGALINTLPVRIDFKKHDDIDILLKEIQENQLNTEMESFYSINELSEKLKLDIGKLFDVLYVYENYPNKPEISYPLDLSTMKGKEQINYPLGIAVEEQGKNITINFVHNKCALDKEYIKSMANTINSIIGEIFENTSIRNIEKNVFMKILPYYKNKSIVQSRNMDILINEMFDKYKKEIAIVKDNVNYRYEYINEVIKQLEDKIDDKNQNILVSTEDKILQICSMLYAFKNNSTYIPLDKNTPSARVNKVKEDLKNYIIITGSHEEYHIEYKKDKVGQNHINETAYIIFTSGTTGEPKGVKVTYNNLEGKIYSLNNIYGICSTDKIYQNISFSFDPSITEVLLPLINGATIYLSNERLLGNELENYLIKNKINSLTITPTLLLELNLDKVETLDKLYVGGEKFEIELYKKINPQIRVLNLYGPTEATITSTYLDVSKYVLNGYEKSIPIGKPLDDTYVYVLNKYGKLTPPMTEGELFLGGNSISSGYIEDYKLTKSKFVPNKIDNRCNILYKTGDIVRVNLDGNLEYLRRNDSQVKIRGFRIDIEDIKTISKTLKKVMYVECLLERISDLNELILVYYGECTEEDILSILKEKLPQYMIPSRIYKLPSIPLNSRGKIDMSAIKNFIKLKIDNIQELTNSTNKKDETDKILQNIWKDILLVSEVDYEDDFFELGGNSILAIRLNNKIKNIMNIEISISDIFKFTTFSEQVEFIKKIKGGVI</sequence>
<dbReference type="Gene3D" id="3.30.559.10">
    <property type="entry name" value="Chloramphenicol acetyltransferase-like domain"/>
    <property type="match status" value="1"/>
</dbReference>
<evidence type="ECO:0000313" key="4">
    <source>
        <dbReference type="EMBL" id="VYT78655.1"/>
    </source>
</evidence>
<dbReference type="Gene3D" id="3.40.50.12780">
    <property type="entry name" value="N-terminal domain of ligase-like"/>
    <property type="match status" value="1"/>
</dbReference>
<dbReference type="InterPro" id="IPR020845">
    <property type="entry name" value="AMP-binding_CS"/>
</dbReference>
<dbReference type="SUPFAM" id="SSF47336">
    <property type="entry name" value="ACP-like"/>
    <property type="match status" value="1"/>
</dbReference>
<dbReference type="PANTHER" id="PTHR45527:SF1">
    <property type="entry name" value="FATTY ACID SYNTHASE"/>
    <property type="match status" value="1"/>
</dbReference>
<dbReference type="PANTHER" id="PTHR45527">
    <property type="entry name" value="NONRIBOSOMAL PEPTIDE SYNTHETASE"/>
    <property type="match status" value="1"/>
</dbReference>
<dbReference type="SUPFAM" id="SSF56801">
    <property type="entry name" value="Acetyl-CoA synthetase-like"/>
    <property type="match status" value="1"/>
</dbReference>
<dbReference type="InterPro" id="IPR042099">
    <property type="entry name" value="ANL_N_sf"/>
</dbReference>
<dbReference type="AlphaFoldDB" id="A0A6N2ZGH3"/>
<protein>
    <submittedName>
        <fullName evidence="4">Linear gramicidin synthase subunit D</fullName>
    </submittedName>
</protein>
<keyword evidence="2" id="KW-0175">Coiled coil</keyword>
<dbReference type="GO" id="GO:0044550">
    <property type="term" value="P:secondary metabolite biosynthetic process"/>
    <property type="evidence" value="ECO:0007669"/>
    <property type="project" value="TreeGrafter"/>
</dbReference>
<dbReference type="PROSITE" id="PS50075">
    <property type="entry name" value="CARRIER"/>
    <property type="match status" value="1"/>
</dbReference>
<dbReference type="InterPro" id="IPR045851">
    <property type="entry name" value="AMP-bd_C_sf"/>
</dbReference>
<dbReference type="Pfam" id="PF00501">
    <property type="entry name" value="AMP-binding"/>
    <property type="match status" value="1"/>
</dbReference>
<dbReference type="GO" id="GO:0043041">
    <property type="term" value="P:amino acid activation for nonribosomal peptide biosynthetic process"/>
    <property type="evidence" value="ECO:0007669"/>
    <property type="project" value="TreeGrafter"/>
</dbReference>
<dbReference type="Gene3D" id="1.10.1200.10">
    <property type="entry name" value="ACP-like"/>
    <property type="match status" value="1"/>
</dbReference>
<dbReference type="InterPro" id="IPR009081">
    <property type="entry name" value="PP-bd_ACP"/>
</dbReference>
<dbReference type="InterPro" id="IPR036736">
    <property type="entry name" value="ACP-like_sf"/>
</dbReference>
<organism evidence="4">
    <name type="scientific">Peptoniphilus gorbachii</name>
    <dbReference type="NCBI Taxonomy" id="411567"/>
    <lineage>
        <taxon>Bacteria</taxon>
        <taxon>Bacillati</taxon>
        <taxon>Bacillota</taxon>
        <taxon>Tissierellia</taxon>
        <taxon>Tissierellales</taxon>
        <taxon>Peptoniphilaceae</taxon>
        <taxon>Peptoniphilus</taxon>
    </lineage>
</organism>
<evidence type="ECO:0000256" key="2">
    <source>
        <dbReference type="SAM" id="Coils"/>
    </source>
</evidence>
<dbReference type="InterPro" id="IPR001242">
    <property type="entry name" value="Condensation_dom"/>
</dbReference>
<dbReference type="SUPFAM" id="SSF52777">
    <property type="entry name" value="CoA-dependent acyltransferases"/>
    <property type="match status" value="3"/>
</dbReference>
<reference evidence="4" key="1">
    <citation type="submission" date="2019-11" db="EMBL/GenBank/DDBJ databases">
        <authorList>
            <person name="Feng L."/>
        </authorList>
    </citation>
    <scope>NUCLEOTIDE SEQUENCE</scope>
    <source>
        <strain evidence="4">PgorbachiiLFYP46</strain>
    </source>
</reference>
<evidence type="ECO:0000259" key="3">
    <source>
        <dbReference type="PROSITE" id="PS50075"/>
    </source>
</evidence>
<evidence type="ECO:0000256" key="1">
    <source>
        <dbReference type="ARBA" id="ARBA00001957"/>
    </source>
</evidence>
<dbReference type="Gene3D" id="3.30.300.30">
    <property type="match status" value="1"/>
</dbReference>
<accession>A0A6N2ZGH3</accession>
<dbReference type="InterPro" id="IPR000873">
    <property type="entry name" value="AMP-dep_synth/lig_dom"/>
</dbReference>
<proteinExistence type="predicted"/>
<dbReference type="GO" id="GO:0031177">
    <property type="term" value="F:phosphopantetheine binding"/>
    <property type="evidence" value="ECO:0007669"/>
    <property type="project" value="TreeGrafter"/>
</dbReference>
<feature type="coiled-coil region" evidence="2">
    <location>
        <begin position="724"/>
        <end position="751"/>
    </location>
</feature>
<dbReference type="InterPro" id="IPR023213">
    <property type="entry name" value="CAT-like_dom_sf"/>
</dbReference>
<comment type="cofactor">
    <cofactor evidence="1">
        <name>pantetheine 4'-phosphate</name>
        <dbReference type="ChEBI" id="CHEBI:47942"/>
    </cofactor>
</comment>
<gene>
    <name evidence="4" type="primary">lgrD_2</name>
    <name evidence="4" type="ORF">PGLFYP46_01053</name>
</gene>
<dbReference type="GO" id="GO:0005737">
    <property type="term" value="C:cytoplasm"/>
    <property type="evidence" value="ECO:0007669"/>
    <property type="project" value="TreeGrafter"/>
</dbReference>
<dbReference type="GO" id="GO:0008610">
    <property type="term" value="P:lipid biosynthetic process"/>
    <property type="evidence" value="ECO:0007669"/>
    <property type="project" value="UniProtKB-ARBA"/>
</dbReference>
<dbReference type="Pfam" id="PF00668">
    <property type="entry name" value="Condensation"/>
    <property type="match status" value="2"/>
</dbReference>
<feature type="domain" description="Carrier" evidence="3">
    <location>
        <begin position="1175"/>
        <end position="1250"/>
    </location>
</feature>
<name>A0A6N2ZGH3_9FIRM</name>
<dbReference type="EMBL" id="CACRUP010000007">
    <property type="protein sequence ID" value="VYT78655.1"/>
    <property type="molecule type" value="Genomic_DNA"/>
</dbReference>
<dbReference type="RefSeq" id="WP_035110946.1">
    <property type="nucleotide sequence ID" value="NZ_CACRUP010000007.1"/>
</dbReference>
<dbReference type="GO" id="GO:0003824">
    <property type="term" value="F:catalytic activity"/>
    <property type="evidence" value="ECO:0007669"/>
    <property type="project" value="InterPro"/>
</dbReference>
<dbReference type="PROSITE" id="PS00455">
    <property type="entry name" value="AMP_BINDING"/>
    <property type="match status" value="1"/>
</dbReference>